<feature type="domain" description="Helicase C-terminal" evidence="17">
    <location>
        <begin position="235"/>
        <end position="400"/>
    </location>
</feature>
<keyword evidence="8" id="KW-0238">DNA-binding</keyword>
<dbReference type="GO" id="GO:0000724">
    <property type="term" value="P:double-strand break repair via homologous recombination"/>
    <property type="evidence" value="ECO:0007669"/>
    <property type="project" value="TreeGrafter"/>
</dbReference>
<dbReference type="GO" id="GO:0009378">
    <property type="term" value="F:four-way junction helicase activity"/>
    <property type="evidence" value="ECO:0007669"/>
    <property type="project" value="TreeGrafter"/>
</dbReference>
<feature type="coiled-coil region" evidence="14">
    <location>
        <begin position="663"/>
        <end position="697"/>
    </location>
</feature>
<dbReference type="GO" id="GO:0005694">
    <property type="term" value="C:chromosome"/>
    <property type="evidence" value="ECO:0007669"/>
    <property type="project" value="InterPro"/>
</dbReference>
<comment type="catalytic activity">
    <reaction evidence="12 13">
        <text>ATP + H2O = ADP + phosphate + H(+)</text>
        <dbReference type="Rhea" id="RHEA:13065"/>
        <dbReference type="ChEBI" id="CHEBI:15377"/>
        <dbReference type="ChEBI" id="CHEBI:15378"/>
        <dbReference type="ChEBI" id="CHEBI:30616"/>
        <dbReference type="ChEBI" id="CHEBI:43474"/>
        <dbReference type="ChEBI" id="CHEBI:456216"/>
    </reaction>
</comment>
<organism evidence="18 19">
    <name type="scientific">Polypedilum vanderplanki</name>
    <name type="common">Sleeping chironomid midge</name>
    <dbReference type="NCBI Taxonomy" id="319348"/>
    <lineage>
        <taxon>Eukaryota</taxon>
        <taxon>Metazoa</taxon>
        <taxon>Ecdysozoa</taxon>
        <taxon>Arthropoda</taxon>
        <taxon>Hexapoda</taxon>
        <taxon>Insecta</taxon>
        <taxon>Pterygota</taxon>
        <taxon>Neoptera</taxon>
        <taxon>Endopterygota</taxon>
        <taxon>Diptera</taxon>
        <taxon>Nematocera</taxon>
        <taxon>Chironomoidea</taxon>
        <taxon>Chironomidae</taxon>
        <taxon>Chironominae</taxon>
        <taxon>Polypedilum</taxon>
        <taxon>Polypedilum</taxon>
    </lineage>
</organism>
<dbReference type="GO" id="GO:0005524">
    <property type="term" value="F:ATP binding"/>
    <property type="evidence" value="ECO:0007669"/>
    <property type="project" value="UniProtKB-KW"/>
</dbReference>
<dbReference type="FunFam" id="3.40.50.300:FF:000444">
    <property type="entry name" value="ATP-dependent DNA helicase"/>
    <property type="match status" value="1"/>
</dbReference>
<dbReference type="GO" id="GO:0005634">
    <property type="term" value="C:nucleus"/>
    <property type="evidence" value="ECO:0007669"/>
    <property type="project" value="UniProtKB-SubCell"/>
</dbReference>
<name>A0A9J6CJ42_POLVA</name>
<evidence type="ECO:0000256" key="5">
    <source>
        <dbReference type="ARBA" id="ARBA00022801"/>
    </source>
</evidence>
<feature type="region of interest" description="Disordered" evidence="15">
    <location>
        <begin position="749"/>
        <end position="777"/>
    </location>
</feature>
<dbReference type="NCBIfam" id="TIGR00614">
    <property type="entry name" value="recQ_fam"/>
    <property type="match status" value="1"/>
</dbReference>
<dbReference type="GO" id="GO:0005737">
    <property type="term" value="C:cytoplasm"/>
    <property type="evidence" value="ECO:0007669"/>
    <property type="project" value="TreeGrafter"/>
</dbReference>
<dbReference type="Pfam" id="PF00270">
    <property type="entry name" value="DEAD"/>
    <property type="match status" value="1"/>
</dbReference>
<evidence type="ECO:0000256" key="15">
    <source>
        <dbReference type="SAM" id="MobiDB-lite"/>
    </source>
</evidence>
<dbReference type="Proteomes" id="UP001107558">
    <property type="component" value="Chromosome 1"/>
</dbReference>
<comment type="subcellular location">
    <subcellularLocation>
        <location evidence="1 13">Nucleus</location>
    </subcellularLocation>
</comment>
<dbReference type="InterPro" id="IPR004589">
    <property type="entry name" value="DNA_helicase_ATP-dep_RecQ"/>
</dbReference>
<evidence type="ECO:0000313" key="19">
    <source>
        <dbReference type="Proteomes" id="UP001107558"/>
    </source>
</evidence>
<evidence type="ECO:0000256" key="8">
    <source>
        <dbReference type="ARBA" id="ARBA00023125"/>
    </source>
</evidence>
<evidence type="ECO:0000256" key="14">
    <source>
        <dbReference type="SAM" id="Coils"/>
    </source>
</evidence>
<feature type="domain" description="Helicase ATP-binding" evidence="16">
    <location>
        <begin position="32"/>
        <end position="208"/>
    </location>
</feature>
<evidence type="ECO:0000256" key="1">
    <source>
        <dbReference type="ARBA" id="ARBA00004123"/>
    </source>
</evidence>
<evidence type="ECO:0000259" key="16">
    <source>
        <dbReference type="PROSITE" id="PS51192"/>
    </source>
</evidence>
<evidence type="ECO:0000256" key="7">
    <source>
        <dbReference type="ARBA" id="ARBA00022840"/>
    </source>
</evidence>
<keyword evidence="3" id="KW-0479">Metal-binding</keyword>
<keyword evidence="5 13" id="KW-0378">Hydrolase</keyword>
<dbReference type="AlphaFoldDB" id="A0A9J6CJ42"/>
<keyword evidence="19" id="KW-1185">Reference proteome</keyword>
<comment type="similarity">
    <text evidence="2 13">Belongs to the helicase family. RecQ subfamily.</text>
</comment>
<dbReference type="PANTHER" id="PTHR13710">
    <property type="entry name" value="DNA HELICASE RECQ FAMILY MEMBER"/>
    <property type="match status" value="1"/>
</dbReference>
<dbReference type="GO" id="GO:0006355">
    <property type="term" value="P:regulation of DNA-templated transcription"/>
    <property type="evidence" value="ECO:0007669"/>
    <property type="project" value="InterPro"/>
</dbReference>
<keyword evidence="7 13" id="KW-0067">ATP-binding</keyword>
<dbReference type="SMART" id="SM00490">
    <property type="entry name" value="HELICc"/>
    <property type="match status" value="1"/>
</dbReference>
<evidence type="ECO:0000256" key="4">
    <source>
        <dbReference type="ARBA" id="ARBA00022741"/>
    </source>
</evidence>
<keyword evidence="14" id="KW-0175">Coiled coil</keyword>
<evidence type="ECO:0000256" key="2">
    <source>
        <dbReference type="ARBA" id="ARBA00005446"/>
    </source>
</evidence>
<dbReference type="InterPro" id="IPR032284">
    <property type="entry name" value="RecQ_Zn-bd"/>
</dbReference>
<protein>
    <recommendedName>
        <fullName evidence="13">ATP-dependent DNA helicase</fullName>
        <ecNumber evidence="13">5.6.2.4</ecNumber>
    </recommendedName>
</protein>
<dbReference type="InterPro" id="IPR001650">
    <property type="entry name" value="Helicase_C-like"/>
</dbReference>
<comment type="catalytic activity">
    <reaction evidence="11 13">
        <text>Couples ATP hydrolysis with the unwinding of duplex DNA by translocating in the 3'-5' direction.</text>
        <dbReference type="EC" id="5.6.2.4"/>
    </reaction>
</comment>
<keyword evidence="9" id="KW-0413">Isomerase</keyword>
<dbReference type="GO" id="GO:0046872">
    <property type="term" value="F:metal ion binding"/>
    <property type="evidence" value="ECO:0007669"/>
    <property type="project" value="UniProtKB-KW"/>
</dbReference>
<dbReference type="Gene3D" id="3.40.50.300">
    <property type="entry name" value="P-loop containing nucleotide triphosphate hydrolases"/>
    <property type="match status" value="2"/>
</dbReference>
<dbReference type="Pfam" id="PF16124">
    <property type="entry name" value="RecQ_Zn_bind"/>
    <property type="match status" value="1"/>
</dbReference>
<dbReference type="EC" id="5.6.2.4" evidence="13"/>
<dbReference type="PANTHER" id="PTHR13710:SF152">
    <property type="entry name" value="ATP-DEPENDENT DNA HELICASE Q5"/>
    <property type="match status" value="1"/>
</dbReference>
<dbReference type="InterPro" id="IPR014001">
    <property type="entry name" value="Helicase_ATP-bd"/>
</dbReference>
<keyword evidence="4 13" id="KW-0547">Nucleotide-binding</keyword>
<dbReference type="Pfam" id="PF08236">
    <property type="entry name" value="SRI"/>
    <property type="match status" value="1"/>
</dbReference>
<dbReference type="InterPro" id="IPR011545">
    <property type="entry name" value="DEAD/DEAH_box_helicase_dom"/>
</dbReference>
<dbReference type="InterPro" id="IPR013257">
    <property type="entry name" value="SRI"/>
</dbReference>
<evidence type="ECO:0000259" key="17">
    <source>
        <dbReference type="PROSITE" id="PS51194"/>
    </source>
</evidence>
<evidence type="ECO:0000256" key="6">
    <source>
        <dbReference type="ARBA" id="ARBA00022806"/>
    </source>
</evidence>
<dbReference type="SUPFAM" id="SSF52540">
    <property type="entry name" value="P-loop containing nucleoside triphosphate hydrolases"/>
    <property type="match status" value="1"/>
</dbReference>
<dbReference type="GO" id="GO:0016787">
    <property type="term" value="F:hydrolase activity"/>
    <property type="evidence" value="ECO:0007669"/>
    <property type="project" value="UniProtKB-KW"/>
</dbReference>
<dbReference type="InterPro" id="IPR027417">
    <property type="entry name" value="P-loop_NTPase"/>
</dbReference>
<sequence length="913" mass="104853">MSEYTDEELSKELKKYFKHNTFKSDIQKNAIKSILSGQKDTYISMPTGSGKSLCYQLPAVLQENKVSIVISPLIALIKNQLDFLNQKCKIPASTINSTISSKERDKVLGDLKTKTTHIKLLYVTPEQVASNSFQELFKLLFKFHKIGFVAVDEAHCVSMWGHDFRKDYLKLGEWRSAYPSIQFIALTATAPVLVRKDIIANLNFQNPAIFQVPCFRKNLYYDIVYKNLMRDDFIELKCYIQKCLENPEPNTTKSSEKPCAIIYCRKKESTESVALSLRKLGLSCEAFHSGLKKSDKEKVQDDWMNGKVLVIVATVAFGMGIDHQHVRLVVHWDISQNIAAYYQESGRAGRDGKKSFCRLYYDRDEVRSITFLLNQDLNKCGKDTKSEKYQRAKNALKEFEKMVEHCENVICRHILFTKYFGDPPPKCDSMCDVCKDKKSCQKRLDSFLQISASASMGTRIRTAAEEADFTDLYEGGRSSGHKGKFDYYDNDDDSYDNDYGSSFRKASEKERKEERSFIDKQFALRKMNAAAAMKMNETASISRVKSANATESKVGLTVVTRENYLSLLISALKSNMEKSALLDPPDIPTIAITYKDLEDIAIDLELKCFDSCKAVSIYRRNMAKETFAIKNEARLHSLIKNHIPKKHKFHGGDYKTIVEDLKNRYGEDVIEELENEVEQKKLKKEKLQQKNNDTKNQSKISSFFKKEIKGVEDFDSKKTDIIENEEIDKSDISQLKLMKSVLEDELRQIQPEKEPNEENMNQDEEQSSKKRKADGEIEKKLQKIPRIEEGNLFKTANELLKIESNRIEPENVSFSSSSSSIVISEPVSENRSRNKKKISSIVVNTLNQFYHDKRIQGNDSKALFKAIARKVTHIFYDSNPDVVSKKDITDYIYEVFYQAREGIITKLEDFKID</sequence>
<evidence type="ECO:0000256" key="9">
    <source>
        <dbReference type="ARBA" id="ARBA00023235"/>
    </source>
</evidence>
<reference evidence="18" key="1">
    <citation type="submission" date="2021-03" db="EMBL/GenBank/DDBJ databases">
        <title>Chromosome level genome of the anhydrobiotic midge Polypedilum vanderplanki.</title>
        <authorList>
            <person name="Yoshida Y."/>
            <person name="Kikawada T."/>
            <person name="Gusev O."/>
        </authorList>
    </citation>
    <scope>NUCLEOTIDE SEQUENCE</scope>
    <source>
        <strain evidence="18">NIAS01</strain>
        <tissue evidence="18">Whole body or cell culture</tissue>
    </source>
</reference>
<dbReference type="SMART" id="SM00487">
    <property type="entry name" value="DEXDc"/>
    <property type="match status" value="1"/>
</dbReference>
<dbReference type="PROSITE" id="PS51194">
    <property type="entry name" value="HELICASE_CTER"/>
    <property type="match status" value="1"/>
</dbReference>
<evidence type="ECO:0000313" key="18">
    <source>
        <dbReference type="EMBL" id="KAG5682242.1"/>
    </source>
</evidence>
<dbReference type="GO" id="GO:0043138">
    <property type="term" value="F:3'-5' DNA helicase activity"/>
    <property type="evidence" value="ECO:0007669"/>
    <property type="project" value="UniProtKB-EC"/>
</dbReference>
<feature type="coiled-coil region" evidence="14">
    <location>
        <begin position="382"/>
        <end position="409"/>
    </location>
</feature>
<dbReference type="EMBL" id="JADBJN010000001">
    <property type="protein sequence ID" value="KAG5682242.1"/>
    <property type="molecule type" value="Genomic_DNA"/>
</dbReference>
<dbReference type="Pfam" id="PF00271">
    <property type="entry name" value="Helicase_C"/>
    <property type="match status" value="1"/>
</dbReference>
<gene>
    <name evidence="18" type="ORF">PVAND_011606</name>
</gene>
<keyword evidence="6 13" id="KW-0347">Helicase</keyword>
<evidence type="ECO:0000256" key="11">
    <source>
        <dbReference type="ARBA" id="ARBA00034617"/>
    </source>
</evidence>
<dbReference type="PROSITE" id="PS51192">
    <property type="entry name" value="HELICASE_ATP_BIND_1"/>
    <property type="match status" value="1"/>
</dbReference>
<accession>A0A9J6CJ42</accession>
<dbReference type="OrthoDB" id="10261556at2759"/>
<dbReference type="GO" id="GO:0003677">
    <property type="term" value="F:DNA binding"/>
    <property type="evidence" value="ECO:0007669"/>
    <property type="project" value="UniProtKB-KW"/>
</dbReference>
<evidence type="ECO:0000256" key="3">
    <source>
        <dbReference type="ARBA" id="ARBA00022723"/>
    </source>
</evidence>
<comment type="caution">
    <text evidence="18">The sequence shown here is derived from an EMBL/GenBank/DDBJ whole genome shotgun (WGS) entry which is preliminary data.</text>
</comment>
<proteinExistence type="inferred from homology"/>
<evidence type="ECO:0000256" key="13">
    <source>
        <dbReference type="RuleBase" id="RU364117"/>
    </source>
</evidence>
<keyword evidence="10 13" id="KW-0539">Nucleus</keyword>
<evidence type="ECO:0000256" key="10">
    <source>
        <dbReference type="ARBA" id="ARBA00023242"/>
    </source>
</evidence>
<evidence type="ECO:0000256" key="12">
    <source>
        <dbReference type="ARBA" id="ARBA00049360"/>
    </source>
</evidence>